<evidence type="ECO:0000256" key="1">
    <source>
        <dbReference type="ARBA" id="ARBA00004123"/>
    </source>
</evidence>
<feature type="compositionally biased region" description="Polar residues" evidence="13">
    <location>
        <begin position="672"/>
        <end position="684"/>
    </location>
</feature>
<organism evidence="15 16">
    <name type="scientific">Clytia hemisphaerica</name>
    <dbReference type="NCBI Taxonomy" id="252671"/>
    <lineage>
        <taxon>Eukaryota</taxon>
        <taxon>Metazoa</taxon>
        <taxon>Cnidaria</taxon>
        <taxon>Hydrozoa</taxon>
        <taxon>Hydroidolina</taxon>
        <taxon>Leptothecata</taxon>
        <taxon>Obeliida</taxon>
        <taxon>Clytiidae</taxon>
        <taxon>Clytia</taxon>
    </lineage>
</organism>
<sequence length="1922" mass="211773">MMAKSTKRGSEMNHLKEQAQKERLKLASAQAAITSYTCPDELKINLQPRKRDDFLSSSIKHVLGDHRIFIKHLKSTTAYNPLLGLDDTDPSATPDIKIGDLLTKNGISDLLKQPVEGKNGGSSAKQTSQRGGRKNSRSSSDGGKKQKEKPSPVKKTPIKEKQLKSPAKPKPPHIQIPKAMNNKKSSKSKAKIESILKEMTRLDPPLTEIKTPHKDQDEFKYPALPPTSKGKKKEAAKKKEAVKNKTEKTKTETIKKEENKNASKNPMKLQGTRLSEDEPKPVKEKKKPDRRKSVSTVVNQMKTKKVSMSSDSSSSDDDDSSSGSSGSGSSSDSDDNEPSAPDKKPNTNKEADPPDKIKKELPSNNNNYLTEIPIGVNDNTTNMMGLKFPEKSKEMNLTSVAVKEENTGLMKGASNGLDLMDINSHPFTLGFSLGSSPEKPISPLDNMNSDMKLFEDIDNFPIANSHDNFTVDDLIGKELSDLEKDTTTNTSMSESEDRSAFDSFQQSDINDSLVLHKKNNLYSKDSKKAESQQNDLNNKNSTLSQDKKTDQRNKLSSKSNETKDKSKSKNTRIEGMNTASASVKVNSGSNGGQPFKTKAQLKMPVADNTNKETEKPKSVGKTRRQSSRSSVRNKDKKEKQSTTSCKGRESLTKEPEKAKVIEQSEDDVFGSISESSEAMDTTDSTPKKLSLSKPPAQKDEKPVIPKPEPIKMSRSSLIANDMKEIFSGLPLEPPKSIFDDDSDFFEQRLNTTIQGIISPIDSSPNISNFGLTPTPTTQNDVTTVSALVTTSSPFASSALTTTNTTSGLLSFTQDIPPPLTTITTSSSNETILPKPIASQSASCKPVESLKEEIKTSPTTAPTLATNFPAPALLTNLPASLDLHEEKPEPKLKNTKIPLQSQVQPLPPIAPVPQTKPDNLLSPPTTTTISLQEPPLITTTFSHPRDVNSAVPSTVNAILTRTTSIDAPPFDHISTMIPNGPPPPYSMNSNMNQLQHYSNQQPSQKQQQPVNMLQDQQYKQQQPHLNMNLNTRNDMNALNFHQQIPPPYTHHPGMGFPPTTNNSFPPTTNPAFPHMSQIPPPMVNLNHHNRLQQPIHFNHEQSLDFSSKQPQQQQQTLLPESNKPSNNSLKPQATVPPLNFNRGQPPVNPSDNMELNFTPSAPMTSTNNMQQQQQQQHHNNNYSMPSNQPPFFGNFPDQKQAPPQPPTTADLPYSSPKMEDMDISSDDQTPFKQDTSTIHPLHSLPGIPHPQSVHGMPPTHTMSNAHPPQAVPGIHPPPTTTTVLPPPHIATKPPMQTLHNSSTSNFQPIPNNSVFAAVPPTTTPGIPPLISDQQQQPLPNKPAVVSHPPTNNTQPSLPPTSSLAGATSFQPISSAQQPPSAQQHQPLQEVKPEPIEASLDLLGSSQPVLDSQVQPPSVSTTDDVIVTRVKEPSKQSRRNSVVKQEPIEQPSPIPQSVLETEKRDTPSPGNCFDVFNQINDMTTQNNAKEIVVKEIAVKEIAVKEQPKRLLVKIPLNLVKLKRQSNKESPAVGEDMEIDILGDDSPLKRKNPRAVNGGTDRKVARIESSDQEDEAQSKPTKSLVVRINLNRLKRVPKGNGKGNTDELETDVSAKKKRERYQTTKEKTVPTVRTAVVDQSMCTVCATQKYNSRDPKRLATYKNTYISYLSTGRSKKHKADYMRDEIERGHGYVECVVNYIEYLVGLEQSTSKMSSSEGLQEIFQITSDSLKLVEYLVSTYGRKIDPLINTYDKRFLFLCLRLQSILNLKLYKMKKEQTKKNSKILSEYYRQYKPMNAIGRSPYSKPNQRGSTGTPSPSSPISDPSPGGSVASTGSAGSNSSSNGVTIPCDMHEKSYQYLSNTKYLVNGHRLWDDSESLTNQVQGFIQSLSKKAGILTMQSTTLHIVDFTRQGLLIIQESRKAAVS</sequence>
<feature type="compositionally biased region" description="Low complexity" evidence="13">
    <location>
        <begin position="1166"/>
        <end position="1180"/>
    </location>
</feature>
<feature type="region of interest" description="Disordered" evidence="13">
    <location>
        <begin position="1406"/>
        <end position="1467"/>
    </location>
</feature>
<dbReference type="InterPro" id="IPR043640">
    <property type="entry name" value="AF4/FMR2_CHD"/>
</dbReference>
<dbReference type="InterPro" id="IPR007797">
    <property type="entry name" value="AF4/FMR2"/>
</dbReference>
<feature type="region of interest" description="Disordered" evidence="13">
    <location>
        <begin position="524"/>
        <end position="708"/>
    </location>
</feature>
<keyword evidence="6" id="KW-0562">Pair-rule protein</keyword>
<feature type="compositionally biased region" description="Polar residues" evidence="13">
    <location>
        <begin position="1148"/>
        <end position="1165"/>
    </location>
</feature>
<keyword evidence="5" id="KW-0597">Phosphoprotein</keyword>
<evidence type="ECO:0000256" key="2">
    <source>
        <dbReference type="ARBA" id="ARBA00007354"/>
    </source>
</evidence>
<feature type="compositionally biased region" description="Low complexity" evidence="13">
    <location>
        <begin position="1195"/>
        <end position="1211"/>
    </location>
</feature>
<dbReference type="PANTHER" id="PTHR10528:SF17">
    <property type="entry name" value="AF4_FMR2 FAMILY MEMBER LILLI"/>
    <property type="match status" value="1"/>
</dbReference>
<feature type="region of interest" description="Disordered" evidence="13">
    <location>
        <begin position="1"/>
        <end position="23"/>
    </location>
</feature>
<evidence type="ECO:0000256" key="7">
    <source>
        <dbReference type="ARBA" id="ARBA00023015"/>
    </source>
</evidence>
<evidence type="ECO:0000313" key="16">
    <source>
        <dbReference type="Proteomes" id="UP000594262"/>
    </source>
</evidence>
<feature type="compositionally biased region" description="Polar residues" evidence="13">
    <location>
        <begin position="531"/>
        <end position="544"/>
    </location>
</feature>
<feature type="compositionally biased region" description="Pro residues" evidence="13">
    <location>
        <begin position="1273"/>
        <end position="1287"/>
    </location>
</feature>
<feature type="compositionally biased region" description="Low complexity" evidence="13">
    <location>
        <begin position="1807"/>
        <end position="1843"/>
    </location>
</feature>
<feature type="compositionally biased region" description="Polar residues" evidence="13">
    <location>
        <begin position="1009"/>
        <end position="1020"/>
    </location>
</feature>
<dbReference type="PANTHER" id="PTHR10528">
    <property type="entry name" value="AF4/FMR2 FAMILY MEMBER"/>
    <property type="match status" value="1"/>
</dbReference>
<feature type="compositionally biased region" description="Polar residues" evidence="13">
    <location>
        <begin position="1406"/>
        <end position="1421"/>
    </location>
</feature>
<feature type="compositionally biased region" description="Basic and acidic residues" evidence="13">
    <location>
        <begin position="696"/>
        <end position="708"/>
    </location>
</feature>
<reference evidence="15" key="1">
    <citation type="submission" date="2021-01" db="UniProtKB">
        <authorList>
            <consortium name="EnsemblMetazoa"/>
        </authorList>
    </citation>
    <scope>IDENTIFICATION</scope>
</reference>
<accession>A0A7M5XEX9</accession>
<evidence type="ECO:0000256" key="6">
    <source>
        <dbReference type="ARBA" id="ARBA00022788"/>
    </source>
</evidence>
<feature type="compositionally biased region" description="Polar residues" evidence="13">
    <location>
        <begin position="1296"/>
        <end position="1313"/>
    </location>
</feature>
<feature type="region of interest" description="Disordered" evidence="13">
    <location>
        <begin position="1102"/>
        <end position="1234"/>
    </location>
</feature>
<comment type="similarity">
    <text evidence="2">Belongs to the AF4 family.</text>
</comment>
<evidence type="ECO:0000313" key="15">
    <source>
        <dbReference type="EnsemblMetazoa" id="CLYHEMP021870.1"/>
    </source>
</evidence>
<proteinExistence type="inferred from homology"/>
<evidence type="ECO:0000256" key="8">
    <source>
        <dbReference type="ARBA" id="ARBA00023125"/>
    </source>
</evidence>
<feature type="compositionally biased region" description="Polar residues" evidence="13">
    <location>
        <begin position="1347"/>
        <end position="1366"/>
    </location>
</feature>
<feature type="region of interest" description="Disordered" evidence="13">
    <location>
        <begin position="995"/>
        <end position="1020"/>
    </location>
</feature>
<feature type="compositionally biased region" description="Low complexity" evidence="13">
    <location>
        <begin position="1055"/>
        <end position="1072"/>
    </location>
</feature>
<feature type="compositionally biased region" description="Basic and acidic residues" evidence="13">
    <location>
        <begin position="340"/>
        <end position="361"/>
    </location>
</feature>
<evidence type="ECO:0000256" key="4">
    <source>
        <dbReference type="ARBA" id="ARBA00022473"/>
    </source>
</evidence>
<protein>
    <recommendedName>
        <fullName evidence="3">AF4/FMR2 family member lilli</fullName>
    </recommendedName>
    <alternativeName>
        <fullName evidence="12">Protein lilliputian</fullName>
    </alternativeName>
</protein>
<dbReference type="GO" id="GO:0010468">
    <property type="term" value="P:regulation of gene expression"/>
    <property type="evidence" value="ECO:0007669"/>
    <property type="project" value="InterPro"/>
</dbReference>
<name>A0A7M5XEX9_9CNID</name>
<keyword evidence="9" id="KW-0804">Transcription</keyword>
<evidence type="ECO:0000256" key="5">
    <source>
        <dbReference type="ARBA" id="ARBA00022553"/>
    </source>
</evidence>
<evidence type="ECO:0000256" key="11">
    <source>
        <dbReference type="ARBA" id="ARBA00024653"/>
    </source>
</evidence>
<dbReference type="GO" id="GO:0003677">
    <property type="term" value="F:DNA binding"/>
    <property type="evidence" value="ECO:0007669"/>
    <property type="project" value="UniProtKB-KW"/>
</dbReference>
<dbReference type="GO" id="GO:0007366">
    <property type="term" value="P:periodic partitioning by pair rule gene"/>
    <property type="evidence" value="ECO:0007669"/>
    <property type="project" value="UniProtKB-KW"/>
</dbReference>
<feature type="compositionally biased region" description="Low complexity" evidence="13">
    <location>
        <begin position="1446"/>
        <end position="1455"/>
    </location>
</feature>
<evidence type="ECO:0000259" key="14">
    <source>
        <dbReference type="Pfam" id="PF18876"/>
    </source>
</evidence>
<dbReference type="GO" id="GO:0032783">
    <property type="term" value="C:super elongation complex"/>
    <property type="evidence" value="ECO:0007669"/>
    <property type="project" value="TreeGrafter"/>
</dbReference>
<dbReference type="Proteomes" id="UP000594262">
    <property type="component" value="Unplaced"/>
</dbReference>
<feature type="compositionally biased region" description="Basic and acidic residues" evidence="13">
    <location>
        <begin position="237"/>
        <end position="261"/>
    </location>
</feature>
<feature type="region of interest" description="Disordered" evidence="13">
    <location>
        <begin position="112"/>
        <end position="373"/>
    </location>
</feature>
<evidence type="ECO:0000256" key="13">
    <source>
        <dbReference type="SAM" id="MobiDB-lite"/>
    </source>
</evidence>
<feature type="region of interest" description="Disordered" evidence="13">
    <location>
        <begin position="1041"/>
        <end position="1085"/>
    </location>
</feature>
<feature type="compositionally biased region" description="Basic and acidic residues" evidence="13">
    <location>
        <begin position="142"/>
        <end position="163"/>
    </location>
</feature>
<feature type="compositionally biased region" description="Polar residues" evidence="13">
    <location>
        <begin position="1225"/>
        <end position="1234"/>
    </location>
</feature>
<feature type="compositionally biased region" description="Basic and acidic residues" evidence="13">
    <location>
        <begin position="210"/>
        <end position="220"/>
    </location>
</feature>
<keyword evidence="8" id="KW-0238">DNA-binding</keyword>
<keyword evidence="16" id="KW-1185">Reference proteome</keyword>
<feature type="compositionally biased region" description="Basic and acidic residues" evidence="13">
    <location>
        <begin position="190"/>
        <end position="201"/>
    </location>
</feature>
<evidence type="ECO:0000256" key="12">
    <source>
        <dbReference type="ARBA" id="ARBA00032149"/>
    </source>
</evidence>
<evidence type="ECO:0000256" key="9">
    <source>
        <dbReference type="ARBA" id="ARBA00023163"/>
    </source>
</evidence>
<feature type="compositionally biased region" description="Basic and acidic residues" evidence="13">
    <location>
        <begin position="632"/>
        <end position="662"/>
    </location>
</feature>
<dbReference type="RefSeq" id="XP_066921849.1">
    <property type="nucleotide sequence ID" value="XM_067065748.1"/>
</dbReference>
<evidence type="ECO:0000256" key="10">
    <source>
        <dbReference type="ARBA" id="ARBA00023242"/>
    </source>
</evidence>
<feature type="compositionally biased region" description="Basic and acidic residues" evidence="13">
    <location>
        <begin position="8"/>
        <end position="23"/>
    </location>
</feature>
<comment type="function">
    <text evidence="11">Has a role in transcriptional regulation. Acts in parallel with the Ras/MAPK and the PI3K/PKB pathways in the control of cell identity and cellular growth. Essential for regulation of the cytoskeleton and cell growth but not for cell proliferation or growth rate. Required specifically for the microtubule-based basal transport of lipid droplets. Plays a partially redundant function downstream of Raf in cell fate specification in the developing eye. Pair-rule protein that regulates embryonic cellularization, gastrulation and segmentation.</text>
</comment>
<feature type="compositionally biased region" description="Polar residues" evidence="13">
    <location>
        <begin position="121"/>
        <end position="130"/>
    </location>
</feature>
<dbReference type="EnsemblMetazoa" id="CLYHEMT021870.1">
    <property type="protein sequence ID" value="CLYHEMP021870.1"/>
    <property type="gene ID" value="CLYHEMG021870"/>
</dbReference>
<evidence type="ECO:0000256" key="3">
    <source>
        <dbReference type="ARBA" id="ARBA00021888"/>
    </source>
</evidence>
<dbReference type="GeneID" id="136809232"/>
<comment type="subcellular location">
    <subcellularLocation>
        <location evidence="1">Nucleus</location>
    </subcellularLocation>
</comment>
<feature type="compositionally biased region" description="Polar residues" evidence="13">
    <location>
        <begin position="577"/>
        <end position="588"/>
    </location>
</feature>
<dbReference type="Pfam" id="PF18876">
    <property type="entry name" value="AFF4_CHD"/>
    <property type="match status" value="1"/>
</dbReference>
<dbReference type="OrthoDB" id="6382204at2759"/>
<feature type="region of interest" description="Disordered" evidence="13">
    <location>
        <begin position="482"/>
        <end position="504"/>
    </location>
</feature>
<feature type="domain" description="AF4/FMR2 C-terminal homology" evidence="14">
    <location>
        <begin position="1665"/>
        <end position="1916"/>
    </location>
</feature>
<keyword evidence="4" id="KW-0217">Developmental protein</keyword>
<keyword evidence="10" id="KW-0539">Nucleus</keyword>
<feature type="compositionally biased region" description="Polar residues" evidence="13">
    <location>
        <begin position="1115"/>
        <end position="1130"/>
    </location>
</feature>
<feature type="compositionally biased region" description="Low complexity" evidence="13">
    <location>
        <begin position="321"/>
        <end position="331"/>
    </location>
</feature>
<keyword evidence="7" id="KW-0805">Transcription regulation</keyword>
<feature type="region of interest" description="Disordered" evidence="13">
    <location>
        <begin position="1273"/>
        <end position="1388"/>
    </location>
</feature>
<feature type="region of interest" description="Disordered" evidence="13">
    <location>
        <begin position="1794"/>
        <end position="1843"/>
    </location>
</feature>
<feature type="compositionally biased region" description="Low complexity" evidence="13">
    <location>
        <begin position="999"/>
        <end position="1008"/>
    </location>
</feature>
<feature type="compositionally biased region" description="Low complexity" evidence="13">
    <location>
        <begin position="1367"/>
        <end position="1387"/>
    </location>
</feature>